<dbReference type="EMBL" id="KZ308366">
    <property type="protein sequence ID" value="KAG8228312.1"/>
    <property type="molecule type" value="Genomic_DNA"/>
</dbReference>
<dbReference type="OrthoDB" id="524326at2759"/>
<dbReference type="SUPFAM" id="SSF57997">
    <property type="entry name" value="Tropomyosin"/>
    <property type="match status" value="1"/>
</dbReference>
<feature type="coiled-coil region" evidence="1">
    <location>
        <begin position="31"/>
        <end position="184"/>
    </location>
</feature>
<comment type="caution">
    <text evidence="3">The sequence shown here is derived from an EMBL/GenBank/DDBJ whole genome shotgun (WGS) entry which is preliminary data.</text>
</comment>
<dbReference type="Proteomes" id="UP000792457">
    <property type="component" value="Unassembled WGS sequence"/>
</dbReference>
<keyword evidence="1" id="KW-0175">Coiled coil</keyword>
<feature type="region of interest" description="Disordered" evidence="2">
    <location>
        <begin position="550"/>
        <end position="601"/>
    </location>
</feature>
<evidence type="ECO:0000313" key="4">
    <source>
        <dbReference type="Proteomes" id="UP000792457"/>
    </source>
</evidence>
<feature type="compositionally biased region" description="Pro residues" evidence="2">
    <location>
        <begin position="406"/>
        <end position="418"/>
    </location>
</feature>
<reference evidence="3" key="1">
    <citation type="submission" date="2013-04" db="EMBL/GenBank/DDBJ databases">
        <authorList>
            <person name="Qu J."/>
            <person name="Murali S.C."/>
            <person name="Bandaranaike D."/>
            <person name="Bellair M."/>
            <person name="Blankenburg K."/>
            <person name="Chao H."/>
            <person name="Dinh H."/>
            <person name="Doddapaneni H."/>
            <person name="Downs B."/>
            <person name="Dugan-Rocha S."/>
            <person name="Elkadiri S."/>
            <person name="Gnanaolivu R.D."/>
            <person name="Hernandez B."/>
            <person name="Javaid M."/>
            <person name="Jayaseelan J.C."/>
            <person name="Lee S."/>
            <person name="Li M."/>
            <person name="Ming W."/>
            <person name="Munidasa M."/>
            <person name="Muniz J."/>
            <person name="Nguyen L."/>
            <person name="Ongeri F."/>
            <person name="Osuji N."/>
            <person name="Pu L.-L."/>
            <person name="Puazo M."/>
            <person name="Qu C."/>
            <person name="Quiroz J."/>
            <person name="Raj R."/>
            <person name="Weissenberger G."/>
            <person name="Xin Y."/>
            <person name="Zou X."/>
            <person name="Han Y."/>
            <person name="Richards S."/>
            <person name="Worley K."/>
            <person name="Muzny D."/>
            <person name="Gibbs R."/>
        </authorList>
    </citation>
    <scope>NUCLEOTIDE SEQUENCE</scope>
    <source>
        <strain evidence="3">Sampled in the wild</strain>
    </source>
</reference>
<evidence type="ECO:0000313" key="3">
    <source>
        <dbReference type="EMBL" id="KAG8228312.1"/>
    </source>
</evidence>
<proteinExistence type="predicted"/>
<sequence length="601" mass="63226">MASPGQLAFRIPAHTIICEETAAVPYSNPELEMIGKEIEELVKEKHQLETDIAQKEADIKIKSGEIKSLQSELDTLAATLKQLENQKGEAQKRLNDLSSQVDKLQKEADEQEATVKVQEEEVGARRRELEDLRQEEANLEGQLQGSKARVEDLTKHLQDAQLQISQAKAKISALEEQKRRMGDAIATLDSALSTGDLSVVPQSVEEIEPDDFRDAEVAKLIGANVAEATDTSAATNAIGNESDAFGAATSNGPVSSLADSFKDDPFRGGGMQSSNDPFGSSDPFGASFPAQANDGFSADPFAAAFGGTAGTSAVGDPFDPFRDSNGGGSIDSKTPVDMSGKDPFGCDPFAAVPPAGTNGHTPPPTAPRPESPTPALPPKKSRQPPPRPAPPKHLAGGAPGPTRAAPQPPLPTPSPVPGPTAADWDSPSSNPQDPFGADPFSGSNAGGGGGFADFANFDGKFSGKADDHSISRGDSVPLSATWMAQQPKQDLKSLPVKTDSASPAPSANRYSELEFTEDPFRDYRYEDPFEMEDPFADEVVPGGLNMKVGDDPFCAPRQSSSSSTDSPAFARHRGPQLPPPVDEGAPPAMGMRMAVSSTSSA</sequence>
<feature type="region of interest" description="Disordered" evidence="2">
    <location>
        <begin position="243"/>
        <end position="515"/>
    </location>
</feature>
<evidence type="ECO:0000256" key="2">
    <source>
        <dbReference type="SAM" id="MobiDB-lite"/>
    </source>
</evidence>
<feature type="compositionally biased region" description="Polar residues" evidence="2">
    <location>
        <begin position="248"/>
        <end position="258"/>
    </location>
</feature>
<organism evidence="3 4">
    <name type="scientific">Ladona fulva</name>
    <name type="common">Scarce chaser dragonfly</name>
    <name type="synonym">Libellula fulva</name>
    <dbReference type="NCBI Taxonomy" id="123851"/>
    <lineage>
        <taxon>Eukaryota</taxon>
        <taxon>Metazoa</taxon>
        <taxon>Ecdysozoa</taxon>
        <taxon>Arthropoda</taxon>
        <taxon>Hexapoda</taxon>
        <taxon>Insecta</taxon>
        <taxon>Pterygota</taxon>
        <taxon>Palaeoptera</taxon>
        <taxon>Odonata</taxon>
        <taxon>Epiprocta</taxon>
        <taxon>Anisoptera</taxon>
        <taxon>Libelluloidea</taxon>
        <taxon>Libellulidae</taxon>
        <taxon>Ladona</taxon>
    </lineage>
</organism>
<evidence type="ECO:0008006" key="5">
    <source>
        <dbReference type="Google" id="ProtNLM"/>
    </source>
</evidence>
<name>A0A8K0K5X2_LADFU</name>
<dbReference type="Gene3D" id="1.10.287.1490">
    <property type="match status" value="1"/>
</dbReference>
<feature type="compositionally biased region" description="Basic and acidic residues" evidence="2">
    <location>
        <begin position="461"/>
        <end position="471"/>
    </location>
</feature>
<accession>A0A8K0K5X2</accession>
<gene>
    <name evidence="3" type="ORF">J437_LFUL007030</name>
</gene>
<reference evidence="3" key="2">
    <citation type="submission" date="2017-10" db="EMBL/GenBank/DDBJ databases">
        <title>Ladona fulva Genome sequencing and assembly.</title>
        <authorList>
            <person name="Murali S."/>
            <person name="Richards S."/>
            <person name="Bandaranaike D."/>
            <person name="Bellair M."/>
            <person name="Blankenburg K."/>
            <person name="Chao H."/>
            <person name="Dinh H."/>
            <person name="Doddapaneni H."/>
            <person name="Dugan-Rocha S."/>
            <person name="Elkadiri S."/>
            <person name="Gnanaolivu R."/>
            <person name="Hernandez B."/>
            <person name="Skinner E."/>
            <person name="Javaid M."/>
            <person name="Lee S."/>
            <person name="Li M."/>
            <person name="Ming W."/>
            <person name="Munidasa M."/>
            <person name="Muniz J."/>
            <person name="Nguyen L."/>
            <person name="Hughes D."/>
            <person name="Osuji N."/>
            <person name="Pu L.-L."/>
            <person name="Puazo M."/>
            <person name="Qu C."/>
            <person name="Quiroz J."/>
            <person name="Raj R."/>
            <person name="Weissenberger G."/>
            <person name="Xin Y."/>
            <person name="Zou X."/>
            <person name="Han Y."/>
            <person name="Worley K."/>
            <person name="Muzny D."/>
            <person name="Gibbs R."/>
        </authorList>
    </citation>
    <scope>NUCLEOTIDE SEQUENCE</scope>
    <source>
        <strain evidence="3">Sampled in the wild</strain>
    </source>
</reference>
<feature type="compositionally biased region" description="Polar residues" evidence="2">
    <location>
        <begin position="499"/>
        <end position="509"/>
    </location>
</feature>
<feature type="compositionally biased region" description="Pro residues" evidence="2">
    <location>
        <begin position="361"/>
        <end position="391"/>
    </location>
</feature>
<protein>
    <recommendedName>
        <fullName evidence="5">Epidermal growth factor receptor substrate 15</fullName>
    </recommendedName>
</protein>
<keyword evidence="4" id="KW-1185">Reference proteome</keyword>
<dbReference type="AlphaFoldDB" id="A0A8K0K5X2"/>
<evidence type="ECO:0000256" key="1">
    <source>
        <dbReference type="SAM" id="Coils"/>
    </source>
</evidence>